<comment type="caution">
    <text evidence="2">The sequence shown here is derived from an EMBL/GenBank/DDBJ whole genome shotgun (WGS) entry which is preliminary data.</text>
</comment>
<accession>A0A9X1ICB9</accession>
<organism evidence="2 3">
    <name type="scientific">Roseicella aerolata</name>
    <dbReference type="NCBI Taxonomy" id="2883479"/>
    <lineage>
        <taxon>Bacteria</taxon>
        <taxon>Pseudomonadati</taxon>
        <taxon>Pseudomonadota</taxon>
        <taxon>Alphaproteobacteria</taxon>
        <taxon>Acetobacterales</taxon>
        <taxon>Roseomonadaceae</taxon>
        <taxon>Roseicella</taxon>
    </lineage>
</organism>
<gene>
    <name evidence="2" type="ORF">LHA35_07610</name>
</gene>
<evidence type="ECO:0000313" key="3">
    <source>
        <dbReference type="Proteomes" id="UP001139311"/>
    </source>
</evidence>
<dbReference type="Proteomes" id="UP001139311">
    <property type="component" value="Unassembled WGS sequence"/>
</dbReference>
<name>A0A9X1ICB9_9PROT</name>
<dbReference type="EMBL" id="JAJAQI010000009">
    <property type="protein sequence ID" value="MCB4821596.1"/>
    <property type="molecule type" value="Genomic_DNA"/>
</dbReference>
<proteinExistence type="predicted"/>
<keyword evidence="3" id="KW-1185">Reference proteome</keyword>
<evidence type="ECO:0000256" key="1">
    <source>
        <dbReference type="SAM" id="MobiDB-lite"/>
    </source>
</evidence>
<reference evidence="2" key="1">
    <citation type="submission" date="2021-10" db="EMBL/GenBank/DDBJ databases">
        <title>Roseicella aerolatum sp. nov., isolated from aerosols of e-waste dismantling site.</title>
        <authorList>
            <person name="Qin T."/>
        </authorList>
    </citation>
    <scope>NUCLEOTIDE SEQUENCE</scope>
    <source>
        <strain evidence="2">GB24</strain>
    </source>
</reference>
<sequence length="53" mass="5550">MQRTDFDFDVIGGPSSPPLVLSSAPRPAEQRPAPAPADHSLDPAAQRSETPAP</sequence>
<dbReference type="AlphaFoldDB" id="A0A9X1ICB9"/>
<feature type="compositionally biased region" description="Low complexity" evidence="1">
    <location>
        <begin position="18"/>
        <end position="32"/>
    </location>
</feature>
<dbReference type="RefSeq" id="WP_226606548.1">
    <property type="nucleotide sequence ID" value="NZ_JAJAQI010000009.1"/>
</dbReference>
<evidence type="ECO:0000313" key="2">
    <source>
        <dbReference type="EMBL" id="MCB4821596.1"/>
    </source>
</evidence>
<feature type="region of interest" description="Disordered" evidence="1">
    <location>
        <begin position="1"/>
        <end position="53"/>
    </location>
</feature>
<protein>
    <submittedName>
        <fullName evidence="2">Uncharacterized protein</fullName>
    </submittedName>
</protein>